<keyword evidence="9" id="KW-0325">Glycoprotein</keyword>
<feature type="region of interest" description="Disordered" evidence="13">
    <location>
        <begin position="17"/>
        <end position="43"/>
    </location>
</feature>
<evidence type="ECO:0000256" key="11">
    <source>
        <dbReference type="ARBA" id="ARBA00068934"/>
    </source>
</evidence>
<keyword evidence="7 14" id="KW-0732">Signal</keyword>
<keyword evidence="8" id="KW-1015">Disulfide bond</keyword>
<evidence type="ECO:0000256" key="3">
    <source>
        <dbReference type="ARBA" id="ARBA00022514"/>
    </source>
</evidence>
<dbReference type="CTD" id="9518"/>
<feature type="chain" id="PRO_5043399695" description="Growth/differentiation factor 15" evidence="14">
    <location>
        <begin position="23"/>
        <end position="294"/>
    </location>
</feature>
<evidence type="ECO:0000256" key="6">
    <source>
        <dbReference type="ARBA" id="ARBA00022702"/>
    </source>
</evidence>
<keyword evidence="5" id="KW-0165">Cleavage on pair of basic residues</keyword>
<dbReference type="RefSeq" id="XP_004873405.2">
    <property type="nucleotide sequence ID" value="XM_004873348.2"/>
</dbReference>
<dbReference type="PANTHER" id="PTHR11848:SF78">
    <property type="entry name" value="GROWTH_DIFFERENTIATION FACTOR 15"/>
    <property type="match status" value="1"/>
</dbReference>
<dbReference type="GO" id="GO:0005125">
    <property type="term" value="F:cytokine activity"/>
    <property type="evidence" value="ECO:0007669"/>
    <property type="project" value="UniProtKB-KW"/>
</dbReference>
<comment type="similarity">
    <text evidence="2 12">Belongs to the TGF-beta family.</text>
</comment>
<dbReference type="GO" id="GO:0005179">
    <property type="term" value="F:hormone activity"/>
    <property type="evidence" value="ECO:0007669"/>
    <property type="project" value="UniProtKB-KW"/>
</dbReference>
<keyword evidence="16" id="KW-1185">Reference proteome</keyword>
<evidence type="ECO:0000256" key="8">
    <source>
        <dbReference type="ARBA" id="ARBA00023157"/>
    </source>
</evidence>
<gene>
    <name evidence="17" type="primary">Gdf15</name>
</gene>
<comment type="subcellular location">
    <subcellularLocation>
        <location evidence="1">Secreted</location>
    </subcellularLocation>
</comment>
<dbReference type="Pfam" id="PF00019">
    <property type="entry name" value="TGF_beta"/>
    <property type="match status" value="1"/>
</dbReference>
<reference evidence="17" key="1">
    <citation type="submission" date="2025-08" db="UniProtKB">
        <authorList>
            <consortium name="RefSeq"/>
        </authorList>
    </citation>
    <scope>IDENTIFICATION</scope>
</reference>
<dbReference type="AlphaFoldDB" id="A0AAX6QF70"/>
<dbReference type="PANTHER" id="PTHR11848">
    <property type="entry name" value="TGF-BETA FAMILY"/>
    <property type="match status" value="1"/>
</dbReference>
<dbReference type="SMART" id="SM00204">
    <property type="entry name" value="TGFB"/>
    <property type="match status" value="1"/>
</dbReference>
<keyword evidence="4" id="KW-0964">Secreted</keyword>
<feature type="signal peptide" evidence="14">
    <location>
        <begin position="1"/>
        <end position="22"/>
    </location>
</feature>
<evidence type="ECO:0000256" key="1">
    <source>
        <dbReference type="ARBA" id="ARBA00004613"/>
    </source>
</evidence>
<proteinExistence type="inferred from homology"/>
<evidence type="ECO:0000256" key="7">
    <source>
        <dbReference type="ARBA" id="ARBA00022729"/>
    </source>
</evidence>
<sequence>MLGPGLTVLLLAAMSQPPPGGALPQAKKLPADPDPDPDPGVHTSQELRRRFEDLLARLRANRSAEALNAELSPAPAVHTLAPELQPRPDGSLHLRIPRASLPPGVPGAYRVHRALLRLSSAAPEPWDVTQPLLRQLRRGPRGPTLLLRLSPPSDLWLAPLPAPPQLELHLRTRAARGRRNARMRTKDDCPLGPGRCCRLHTVRASLQDLGWTDWVLSPRELHVGMCVGECPSLYRSANTHAQVKARLHGLRPDLVPAPCCVPSTYDLVVLMQKTESGITLHTYDDLVAKSCHCA</sequence>
<dbReference type="Gene3D" id="2.10.90.10">
    <property type="entry name" value="Cystine-knot cytokines"/>
    <property type="match status" value="1"/>
</dbReference>
<dbReference type="PROSITE" id="PS51362">
    <property type="entry name" value="TGF_BETA_2"/>
    <property type="match status" value="1"/>
</dbReference>
<keyword evidence="6" id="KW-0372">Hormone</keyword>
<dbReference type="InterPro" id="IPR001839">
    <property type="entry name" value="TGF-b_C"/>
</dbReference>
<evidence type="ECO:0000256" key="4">
    <source>
        <dbReference type="ARBA" id="ARBA00022525"/>
    </source>
</evidence>
<evidence type="ECO:0000256" key="5">
    <source>
        <dbReference type="ARBA" id="ARBA00022685"/>
    </source>
</evidence>
<evidence type="ECO:0000256" key="12">
    <source>
        <dbReference type="RuleBase" id="RU000354"/>
    </source>
</evidence>
<dbReference type="Proteomes" id="UP000694906">
    <property type="component" value="Unplaced"/>
</dbReference>
<dbReference type="KEGG" id="hgl:101722452"/>
<dbReference type="InterPro" id="IPR029034">
    <property type="entry name" value="Cystine-knot_cytokine"/>
</dbReference>
<keyword evidence="3" id="KW-0202">Cytokine</keyword>
<protein>
    <recommendedName>
        <fullName evidence="11">Growth/differentiation factor 15</fullName>
    </recommendedName>
</protein>
<dbReference type="SUPFAM" id="SSF57501">
    <property type="entry name" value="Cystine-knot cytokines"/>
    <property type="match status" value="1"/>
</dbReference>
<evidence type="ECO:0000256" key="9">
    <source>
        <dbReference type="ARBA" id="ARBA00023180"/>
    </source>
</evidence>
<accession>A0AAX6QF70</accession>
<evidence type="ECO:0000256" key="14">
    <source>
        <dbReference type="SAM" id="SignalP"/>
    </source>
</evidence>
<name>A0AAX6QF70_HETGA</name>
<evidence type="ECO:0000313" key="16">
    <source>
        <dbReference type="Proteomes" id="UP000694906"/>
    </source>
</evidence>
<evidence type="ECO:0000313" key="17">
    <source>
        <dbReference type="RefSeq" id="XP_004873405.2"/>
    </source>
</evidence>
<dbReference type="InterPro" id="IPR015615">
    <property type="entry name" value="TGF-beta-rel"/>
</dbReference>
<evidence type="ECO:0000256" key="13">
    <source>
        <dbReference type="SAM" id="MobiDB-lite"/>
    </source>
</evidence>
<feature type="domain" description="TGF-beta family profile" evidence="15">
    <location>
        <begin position="176"/>
        <end position="294"/>
    </location>
</feature>
<evidence type="ECO:0000256" key="10">
    <source>
        <dbReference type="ARBA" id="ARBA00063341"/>
    </source>
</evidence>
<dbReference type="FunFam" id="2.10.90.10:FF:000039">
    <property type="entry name" value="growth/differentiation factor 15"/>
    <property type="match status" value="1"/>
</dbReference>
<dbReference type="GeneID" id="101722452"/>
<organism evidence="16 17">
    <name type="scientific">Heterocephalus glaber</name>
    <name type="common">Naked mole rat</name>
    <dbReference type="NCBI Taxonomy" id="10181"/>
    <lineage>
        <taxon>Eukaryota</taxon>
        <taxon>Metazoa</taxon>
        <taxon>Chordata</taxon>
        <taxon>Craniata</taxon>
        <taxon>Vertebrata</taxon>
        <taxon>Euteleostomi</taxon>
        <taxon>Mammalia</taxon>
        <taxon>Eutheria</taxon>
        <taxon>Euarchontoglires</taxon>
        <taxon>Glires</taxon>
        <taxon>Rodentia</taxon>
        <taxon>Hystricomorpha</taxon>
        <taxon>Bathyergidae</taxon>
        <taxon>Heterocephalus</taxon>
    </lineage>
</organism>
<dbReference type="GO" id="GO:0008083">
    <property type="term" value="F:growth factor activity"/>
    <property type="evidence" value="ECO:0007669"/>
    <property type="project" value="UniProtKB-KW"/>
</dbReference>
<evidence type="ECO:0000256" key="2">
    <source>
        <dbReference type="ARBA" id="ARBA00006656"/>
    </source>
</evidence>
<dbReference type="GO" id="GO:0005615">
    <property type="term" value="C:extracellular space"/>
    <property type="evidence" value="ECO:0007669"/>
    <property type="project" value="UniProtKB-KW"/>
</dbReference>
<keyword evidence="12" id="KW-0339">Growth factor</keyword>
<comment type="subunit">
    <text evidence="10">Homodimer; disulfide-linked. Interacts with GFRAL and RET; ligand of GFRAL, which mediates GDF15 internalization and cellular signaling through interaction with RET via the formation of a 2:2:2 ternary complex composed of GDF15, GFRAL and RET.</text>
</comment>
<evidence type="ECO:0000259" key="15">
    <source>
        <dbReference type="PROSITE" id="PS51362"/>
    </source>
</evidence>